<organism evidence="1">
    <name type="scientific">uncultured Caudovirales phage</name>
    <dbReference type="NCBI Taxonomy" id="2100421"/>
    <lineage>
        <taxon>Viruses</taxon>
        <taxon>Duplodnaviria</taxon>
        <taxon>Heunggongvirae</taxon>
        <taxon>Uroviricota</taxon>
        <taxon>Caudoviricetes</taxon>
        <taxon>Peduoviridae</taxon>
        <taxon>Maltschvirus</taxon>
        <taxon>Maltschvirus maltsch</taxon>
    </lineage>
</organism>
<name>A0A6J5R3I9_9CAUD</name>
<dbReference type="EMBL" id="LR797120">
    <property type="protein sequence ID" value="CAB4188138.1"/>
    <property type="molecule type" value="Genomic_DNA"/>
</dbReference>
<gene>
    <name evidence="1" type="ORF">UFOVP1165_31</name>
</gene>
<sequence>MRYAFSMDPRTKEVATVQELPELDEGTPDYHDDICELFGQVYTEESAPDTFIDGELDFEDKR</sequence>
<reference evidence="1" key="1">
    <citation type="submission" date="2020-05" db="EMBL/GenBank/DDBJ databases">
        <authorList>
            <person name="Chiriac C."/>
            <person name="Salcher M."/>
            <person name="Ghai R."/>
            <person name="Kavagutti S V."/>
        </authorList>
    </citation>
    <scope>NUCLEOTIDE SEQUENCE</scope>
</reference>
<evidence type="ECO:0000313" key="1">
    <source>
        <dbReference type="EMBL" id="CAB4188138.1"/>
    </source>
</evidence>
<proteinExistence type="predicted"/>
<accession>A0A6J5R3I9</accession>
<protein>
    <submittedName>
        <fullName evidence="1">Uncharacterized protein</fullName>
    </submittedName>
</protein>